<keyword evidence="2" id="KW-1185">Reference proteome</keyword>
<gene>
    <name evidence="1" type="ORF">YK48G_19870</name>
</gene>
<evidence type="ECO:0000313" key="2">
    <source>
        <dbReference type="Proteomes" id="UP000604765"/>
    </source>
</evidence>
<name>A0ABQ3W232_9LACO</name>
<evidence type="ECO:0000313" key="1">
    <source>
        <dbReference type="EMBL" id="GHP14562.1"/>
    </source>
</evidence>
<reference evidence="1 2" key="1">
    <citation type="journal article" date="2021" name="Int. J. Syst. Evol. Microbiol.">
        <title>Lentilactobacillus fungorum sp. nov., isolated from spent mushroom substrates.</title>
        <authorList>
            <person name="Tohno M."/>
            <person name="Tanizawa Y."/>
            <person name="Kojima Y."/>
            <person name="Sakamoto M."/>
            <person name="Ohkuma M."/>
            <person name="Kobayashi H."/>
        </authorList>
    </citation>
    <scope>NUCLEOTIDE SEQUENCE [LARGE SCALE GENOMIC DNA]</scope>
    <source>
        <strain evidence="1 2">YK48G</strain>
    </source>
</reference>
<dbReference type="EMBL" id="BNJR01000016">
    <property type="protein sequence ID" value="GHP14562.1"/>
    <property type="molecule type" value="Genomic_DNA"/>
</dbReference>
<dbReference type="Proteomes" id="UP000604765">
    <property type="component" value="Unassembled WGS sequence"/>
</dbReference>
<dbReference type="RefSeq" id="WP_232365346.1">
    <property type="nucleotide sequence ID" value="NZ_BNJR01000016.1"/>
</dbReference>
<proteinExistence type="predicted"/>
<dbReference type="SUPFAM" id="SSF56399">
    <property type="entry name" value="ADP-ribosylation"/>
    <property type="match status" value="1"/>
</dbReference>
<accession>A0ABQ3W232</accession>
<sequence>MVTQVIYHATTSINWMKIKRSGFKLPIYNLGDFYLGQPQKKPGSLGYGIYGFLEDAQLASEFITKTTNVRKYATIMLIIEVTEEHSLNFIDNLADMKLFKRFLTRLNIQNRIDTFNRVYHNSFKQHALDGALLEYFILQLQKSNQFSRIDCV</sequence>
<protein>
    <submittedName>
        <fullName evidence="1">Uncharacterized protein</fullName>
    </submittedName>
</protein>
<organism evidence="1 2">
    <name type="scientific">Lentilactobacillus fungorum</name>
    <dbReference type="NCBI Taxonomy" id="2201250"/>
    <lineage>
        <taxon>Bacteria</taxon>
        <taxon>Bacillati</taxon>
        <taxon>Bacillota</taxon>
        <taxon>Bacilli</taxon>
        <taxon>Lactobacillales</taxon>
        <taxon>Lactobacillaceae</taxon>
        <taxon>Lentilactobacillus</taxon>
    </lineage>
</organism>
<comment type="caution">
    <text evidence="1">The sequence shown here is derived from an EMBL/GenBank/DDBJ whole genome shotgun (WGS) entry which is preliminary data.</text>
</comment>